<evidence type="ECO:0000313" key="3">
    <source>
        <dbReference type="Proteomes" id="UP000291591"/>
    </source>
</evidence>
<dbReference type="SUPFAM" id="SSF75304">
    <property type="entry name" value="Amidase signature (AS) enzymes"/>
    <property type="match status" value="1"/>
</dbReference>
<dbReference type="AlphaFoldDB" id="A0A4Q7V041"/>
<sequence length="517" mass="53127">MAIPPPDAAALAALNRHFGFGLSDAELSEIGPAVASTFAASERVEELYNATAPDAPDRAWAEPTDNPLGAWYVTTSIPGAAQGPLAGKTVAIKDNVSVAGVPMTNGSATVEGFVPRRDATVVTRLLEAGATITGKSMCEDLCFSGGSFTSKPWPVRNPWDPTRNSGGSSSGSAALVVTGEVDLALGGDQGGSVRIPSSFSGGVGHKPTHGLVPYTGAFPIEQTIDHLGPMTRTVADAALMLGVLAGVDGLDPRQPTTVDAIDYTAALGQGVEGLRIGVLTEGFGRPESDAGVDASVRAAVDALRGAGAVVEEVSIPWHTDGMAVWNVIATEGAAFQMIAGNAYGMNSQGLYDPELMEHYGAQRITRGSELSKTVKLVGLSGGYTFKAGGGKWYAMARNLAFELKAAYDAAFSSYDLLALPTLPFTAQPLLGYDAPLGDYLTTALSMIGNCAPFDVTGHPACTVPAELVDGLPCGLMLVGRSFDDATVLRAAHAYEQAVGGFPAPPASIPAAAGQRNS</sequence>
<dbReference type="Proteomes" id="UP000291591">
    <property type="component" value="Unassembled WGS sequence"/>
</dbReference>
<dbReference type="Gene3D" id="3.90.1300.10">
    <property type="entry name" value="Amidase signature (AS) domain"/>
    <property type="match status" value="1"/>
</dbReference>
<dbReference type="PANTHER" id="PTHR11895:SF170">
    <property type="entry name" value="AMIDASE"/>
    <property type="match status" value="1"/>
</dbReference>
<gene>
    <name evidence="2" type="ORF">EV383_4733</name>
</gene>
<evidence type="ECO:0000259" key="1">
    <source>
        <dbReference type="Pfam" id="PF01425"/>
    </source>
</evidence>
<dbReference type="InterPro" id="IPR023631">
    <property type="entry name" value="Amidase_dom"/>
</dbReference>
<reference evidence="2 3" key="1">
    <citation type="submission" date="2019-02" db="EMBL/GenBank/DDBJ databases">
        <title>Sequencing the genomes of 1000 actinobacteria strains.</title>
        <authorList>
            <person name="Klenk H.-P."/>
        </authorList>
    </citation>
    <scope>NUCLEOTIDE SEQUENCE [LARGE SCALE GENOMIC DNA]</scope>
    <source>
        <strain evidence="2 3">DSM 45779</strain>
    </source>
</reference>
<proteinExistence type="predicted"/>
<dbReference type="NCBIfam" id="NF005565">
    <property type="entry name" value="PRK07235.1"/>
    <property type="match status" value="1"/>
</dbReference>
<dbReference type="InterPro" id="IPR000120">
    <property type="entry name" value="Amidase"/>
</dbReference>
<dbReference type="GO" id="GO:0003824">
    <property type="term" value="F:catalytic activity"/>
    <property type="evidence" value="ECO:0007669"/>
    <property type="project" value="InterPro"/>
</dbReference>
<organism evidence="2 3">
    <name type="scientific">Pseudonocardia sediminis</name>
    <dbReference type="NCBI Taxonomy" id="1397368"/>
    <lineage>
        <taxon>Bacteria</taxon>
        <taxon>Bacillati</taxon>
        <taxon>Actinomycetota</taxon>
        <taxon>Actinomycetes</taxon>
        <taxon>Pseudonocardiales</taxon>
        <taxon>Pseudonocardiaceae</taxon>
        <taxon>Pseudonocardia</taxon>
    </lineage>
</organism>
<name>A0A4Q7V041_PSEST</name>
<keyword evidence="3" id="KW-1185">Reference proteome</keyword>
<dbReference type="Pfam" id="PF01425">
    <property type="entry name" value="Amidase"/>
    <property type="match status" value="1"/>
</dbReference>
<accession>A0A4Q7V041</accession>
<dbReference type="RefSeq" id="WP_130291903.1">
    <property type="nucleotide sequence ID" value="NZ_SHKL01000001.1"/>
</dbReference>
<dbReference type="EMBL" id="SHKL01000001">
    <property type="protein sequence ID" value="RZT87807.1"/>
    <property type="molecule type" value="Genomic_DNA"/>
</dbReference>
<protein>
    <submittedName>
        <fullName evidence="2">Amidase</fullName>
    </submittedName>
</protein>
<comment type="caution">
    <text evidence="2">The sequence shown here is derived from an EMBL/GenBank/DDBJ whole genome shotgun (WGS) entry which is preliminary data.</text>
</comment>
<dbReference type="OrthoDB" id="182039at2"/>
<dbReference type="Gene3D" id="1.10.20.60">
    <property type="entry name" value="Glu-tRNAGln amidotransferase C subunit, N-terminal domain"/>
    <property type="match status" value="1"/>
</dbReference>
<feature type="domain" description="Amidase" evidence="1">
    <location>
        <begin position="78"/>
        <end position="488"/>
    </location>
</feature>
<dbReference type="InterPro" id="IPR036928">
    <property type="entry name" value="AS_sf"/>
</dbReference>
<dbReference type="PANTHER" id="PTHR11895">
    <property type="entry name" value="TRANSAMIDASE"/>
    <property type="match status" value="1"/>
</dbReference>
<evidence type="ECO:0000313" key="2">
    <source>
        <dbReference type="EMBL" id="RZT87807.1"/>
    </source>
</evidence>